<evidence type="ECO:0000256" key="2">
    <source>
        <dbReference type="ARBA" id="ARBA00004370"/>
    </source>
</evidence>
<dbReference type="InterPro" id="IPR001128">
    <property type="entry name" value="Cyt_P450"/>
</dbReference>
<dbReference type="STRING" id="84645.A0A498LSD6"/>
<dbReference type="Pfam" id="PF00067">
    <property type="entry name" value="p450"/>
    <property type="match status" value="3"/>
</dbReference>
<name>A0A498LSD6_LABRO</name>
<evidence type="ECO:0000313" key="9">
    <source>
        <dbReference type="EMBL" id="RXN10016.1"/>
    </source>
</evidence>
<dbReference type="PRINTS" id="PR00463">
    <property type="entry name" value="EP450I"/>
</dbReference>
<evidence type="ECO:0000256" key="3">
    <source>
        <dbReference type="ARBA" id="ARBA00010617"/>
    </source>
</evidence>
<proteinExistence type="evidence at protein level"/>
<evidence type="ECO:0000256" key="8">
    <source>
        <dbReference type="ARBA" id="ARBA00023136"/>
    </source>
</evidence>
<dbReference type="PANTHER" id="PTHR24300:SF177">
    <property type="entry name" value="CYTOCHROME P450 2J2"/>
    <property type="match status" value="1"/>
</dbReference>
<dbReference type="GO" id="GO:0016020">
    <property type="term" value="C:membrane"/>
    <property type="evidence" value="ECO:0007669"/>
    <property type="project" value="UniProtKB-SubCell"/>
</dbReference>
<evidence type="ECO:0007829" key="11">
    <source>
        <dbReference type="PeptideAtlas" id="A0A498LSD6"/>
    </source>
</evidence>
<dbReference type="Gene3D" id="1.10.630.10">
    <property type="entry name" value="Cytochrome P450"/>
    <property type="match status" value="3"/>
</dbReference>
<dbReference type="GO" id="GO:0006082">
    <property type="term" value="P:organic acid metabolic process"/>
    <property type="evidence" value="ECO:0007669"/>
    <property type="project" value="TreeGrafter"/>
</dbReference>
<dbReference type="InterPro" id="IPR002401">
    <property type="entry name" value="Cyt_P450_E_grp-I"/>
</dbReference>
<protein>
    <submittedName>
        <fullName evidence="9">Cytochrome P450 2J6-like protein</fullName>
    </submittedName>
</protein>
<reference evidence="9 10" key="1">
    <citation type="submission" date="2018-03" db="EMBL/GenBank/DDBJ databases">
        <title>Draft genome sequence of Rohu Carp (Labeo rohita).</title>
        <authorList>
            <person name="Das P."/>
            <person name="Kushwaha B."/>
            <person name="Joshi C.G."/>
            <person name="Kumar D."/>
            <person name="Nagpure N.S."/>
            <person name="Sahoo L."/>
            <person name="Das S.P."/>
            <person name="Bit A."/>
            <person name="Patnaik S."/>
            <person name="Meher P.K."/>
            <person name="Jayasankar P."/>
            <person name="Koringa P.G."/>
            <person name="Patel N.V."/>
            <person name="Hinsu A.T."/>
            <person name="Kumar R."/>
            <person name="Pandey M."/>
            <person name="Agarwal S."/>
            <person name="Srivastava S."/>
            <person name="Singh M."/>
            <person name="Iquebal M.A."/>
            <person name="Jaiswal S."/>
            <person name="Angadi U.B."/>
            <person name="Kumar N."/>
            <person name="Raza M."/>
            <person name="Shah T.M."/>
            <person name="Rai A."/>
            <person name="Jena J.K."/>
        </authorList>
    </citation>
    <scope>NUCLEOTIDE SEQUENCE [LARGE SCALE GENOMIC DNA]</scope>
    <source>
        <strain evidence="9">DASCIFA01</strain>
        <tissue evidence="9">Testis</tissue>
    </source>
</reference>
<keyword evidence="11" id="KW-1267">Proteomics identification</keyword>
<comment type="subcellular location">
    <subcellularLocation>
        <location evidence="2">Membrane</location>
    </subcellularLocation>
</comment>
<evidence type="ECO:0000256" key="6">
    <source>
        <dbReference type="ARBA" id="ARBA00023004"/>
    </source>
</evidence>
<keyword evidence="4" id="KW-0479">Metal-binding</keyword>
<keyword evidence="7" id="KW-0503">Monooxygenase</keyword>
<dbReference type="PRINTS" id="PR00385">
    <property type="entry name" value="P450"/>
</dbReference>
<dbReference type="FunFam" id="1.10.630.10:FF:000004">
    <property type="entry name" value="cytochrome P450 2D15 isoform X1"/>
    <property type="match status" value="3"/>
</dbReference>
<evidence type="ECO:0000256" key="5">
    <source>
        <dbReference type="ARBA" id="ARBA00023002"/>
    </source>
</evidence>
<sequence>MASVLSQLMGQWMDVQGLLIFLCVLLLVKHLRDVLTNNMPPGPFPLPLVGNILNIGFSDPLGSFQRIAERYGDVSTLYMGNNPCILLTGYESFKEAFVEQADIFTDRPYFPTIGKLTKGKGLIFSSGHMWRQQRRFALATLKYFGVGKKTLENSILQECRFLCDSIQSERGLPFKPQHLVTNAVANIICGLVFGHRFEYDDHEFRLMQEYVDDTFQLPISNWGRLYNQFPTLMSMLPGKHQTAFASMSKLQSFLQEEIRKHKEERDPSNPRDYIDCYLDEIEKCKDSAAEFTEDNLMYCVVDLFGAGTETTSNTLRWALLFMAKYPEVQEKVQSEIDQVIGQTRQPLMDDRTNLPYTYAVIHEIQRFANIITFTPPRMANKDTTVGGRFIPKGVIVAPLLKSILQDKKEYSTPYEFNPAHFLDENGTFLKKESFIPFSIVSMASVLSQLMGQWMDVQGLLIFLCVLLLVKHLRDVFTNNMPPGPFPLPLVGNILNIGFSDPLGSFQRIAEKYGDVSTLYLGNNPCILLTGYESFKEAFVEQADIFTDRPYFPLVDKLSKGKGLIMSSGHMWRQQRRFALATLKYFGVGKKTLENFILQECRFLCDSIQNERGLPFNPQHLVTDAVANIICGLVFGHRFEYDDHKFHQMQKYLNEFLQLPISNWGRLYNQFPTLMSMLPGKHQTALASISKLTPFLQEEIRIHKEERDPSNPRDYIDCYLDEIEKCKDSAAEFTEDNLMYCVVDLFGAGTETSSNTLRWALLYMVKYPEVQEKVQSEIDQVIGQTRQPLMDDRTNLPYTCAVIHEIQRFANIVTFTPPRMANKDTTVGGRLIPKGMVVMPLLKSILQDKNEYSTPYEFNPAHFLDENGKFVKKDSFIPFSIVSMASVLSQLMGQWMDVQGLLIFLCVLLLVKHLRDVLTNNMPPGPFPLPLFGNVLNIGFSDPMEVFPKIAEKYGDVSTVYLGNKPCILLTGYETFKEAFVEQADIFTDRPYFPVNDKICKGQGLIFSSGHMWRHQRRFALATLKYFGVGKKTLENSILQECHFVCSTLQTKQGLPFNAHHLLNYAVGNIICSLVFGYKFEYDNQHFHKLLQYSDETFKLPINIWGRLYNTFPALMSRLPGKHRTTFANLSKLKLFFKEEIRKHKEDRTPSSPRDYIDCYLDEIEKCKDSEAEFTEENLIHCLLDLFGAGTESTAKSLSWALLYMAKYPDVQEKVHSEIDEVIGQTRQPLMEDRAHLPYTYAVMHEIQRFANVLAFIPPRVASKDTTVAGCLIPKGVMVLPMLKPILEDKNEYRTPYEFNPAHFLDENGKFLKRENFIPFSIAHTMPYEISAINDCYKIGRFPSLRVRTDDRSKVRGTIPFCRNPCSCARCCGRVVIQDDCTCSGACGKQVYGCIRPACQHNPCSNLRSCHDHAVKTVIQDDCESWRDCGNNSFPVNKWKCACCTSDCFQMPLQMTDRKL</sequence>
<keyword evidence="5" id="KW-0560">Oxidoreductase</keyword>
<dbReference type="GO" id="GO:0005737">
    <property type="term" value="C:cytoplasm"/>
    <property type="evidence" value="ECO:0007669"/>
    <property type="project" value="TreeGrafter"/>
</dbReference>
<dbReference type="GO" id="GO:0006805">
    <property type="term" value="P:xenobiotic metabolic process"/>
    <property type="evidence" value="ECO:0007669"/>
    <property type="project" value="TreeGrafter"/>
</dbReference>
<evidence type="ECO:0000256" key="7">
    <source>
        <dbReference type="ARBA" id="ARBA00023033"/>
    </source>
</evidence>
<dbReference type="PANTHER" id="PTHR24300">
    <property type="entry name" value="CYTOCHROME P450 508A4-RELATED"/>
    <property type="match status" value="1"/>
</dbReference>
<organism evidence="9 10">
    <name type="scientific">Labeo rohita</name>
    <name type="common">Indian major carp</name>
    <name type="synonym">Cyprinus rohita</name>
    <dbReference type="NCBI Taxonomy" id="84645"/>
    <lineage>
        <taxon>Eukaryota</taxon>
        <taxon>Metazoa</taxon>
        <taxon>Chordata</taxon>
        <taxon>Craniata</taxon>
        <taxon>Vertebrata</taxon>
        <taxon>Euteleostomi</taxon>
        <taxon>Actinopterygii</taxon>
        <taxon>Neopterygii</taxon>
        <taxon>Teleostei</taxon>
        <taxon>Ostariophysi</taxon>
        <taxon>Cypriniformes</taxon>
        <taxon>Cyprinidae</taxon>
        <taxon>Labeoninae</taxon>
        <taxon>Labeonini</taxon>
        <taxon>Labeo</taxon>
    </lineage>
</organism>
<gene>
    <name evidence="9" type="ORF">ROHU_031109</name>
</gene>
<dbReference type="GO" id="GO:0020037">
    <property type="term" value="F:heme binding"/>
    <property type="evidence" value="ECO:0007669"/>
    <property type="project" value="InterPro"/>
</dbReference>
<keyword evidence="8" id="KW-0472">Membrane</keyword>
<dbReference type="InterPro" id="IPR050182">
    <property type="entry name" value="Cytochrome_P450_fam2"/>
</dbReference>
<evidence type="ECO:0000256" key="1">
    <source>
        <dbReference type="ARBA" id="ARBA00001971"/>
    </source>
</evidence>
<accession>A0A498LSD6</accession>
<comment type="cofactor">
    <cofactor evidence="1">
        <name>heme</name>
        <dbReference type="ChEBI" id="CHEBI:30413"/>
    </cofactor>
</comment>
<dbReference type="GO" id="GO:0005506">
    <property type="term" value="F:iron ion binding"/>
    <property type="evidence" value="ECO:0007669"/>
    <property type="project" value="InterPro"/>
</dbReference>
<dbReference type="SUPFAM" id="SSF48264">
    <property type="entry name" value="Cytochrome P450"/>
    <property type="match status" value="3"/>
</dbReference>
<dbReference type="EMBL" id="QBIY01013221">
    <property type="protein sequence ID" value="RXN10016.1"/>
    <property type="molecule type" value="Genomic_DNA"/>
</dbReference>
<keyword evidence="10" id="KW-1185">Reference proteome</keyword>
<dbReference type="InterPro" id="IPR036396">
    <property type="entry name" value="Cyt_P450_sf"/>
</dbReference>
<comment type="caution">
    <text evidence="9">The sequence shown here is derived from an EMBL/GenBank/DDBJ whole genome shotgun (WGS) entry which is preliminary data.</text>
</comment>
<evidence type="ECO:0000256" key="4">
    <source>
        <dbReference type="ARBA" id="ARBA00022723"/>
    </source>
</evidence>
<comment type="similarity">
    <text evidence="3">Belongs to the cytochrome P450 family.</text>
</comment>
<dbReference type="Proteomes" id="UP000290572">
    <property type="component" value="Unassembled WGS sequence"/>
</dbReference>
<dbReference type="GO" id="GO:0016712">
    <property type="term" value="F:oxidoreductase activity, acting on paired donors, with incorporation or reduction of molecular oxygen, reduced flavin or flavoprotein as one donor, and incorporation of one atom of oxygen"/>
    <property type="evidence" value="ECO:0007669"/>
    <property type="project" value="TreeGrafter"/>
</dbReference>
<keyword evidence="6" id="KW-0408">Iron</keyword>
<evidence type="ECO:0000313" key="10">
    <source>
        <dbReference type="Proteomes" id="UP000290572"/>
    </source>
</evidence>